<feature type="transmembrane region" description="Helical" evidence="1">
    <location>
        <begin position="221"/>
        <end position="245"/>
    </location>
</feature>
<proteinExistence type="predicted"/>
<feature type="transmembrane region" description="Helical" evidence="1">
    <location>
        <begin position="182"/>
        <end position="200"/>
    </location>
</feature>
<feature type="transmembrane region" description="Helical" evidence="1">
    <location>
        <begin position="143"/>
        <end position="162"/>
    </location>
</feature>
<feature type="transmembrane region" description="Helical" evidence="1">
    <location>
        <begin position="257"/>
        <end position="277"/>
    </location>
</feature>
<name>A0A8H7XVX2_PSICU</name>
<evidence type="ECO:0000256" key="1">
    <source>
        <dbReference type="SAM" id="Phobius"/>
    </source>
</evidence>
<feature type="transmembrane region" description="Helical" evidence="1">
    <location>
        <begin position="56"/>
        <end position="79"/>
    </location>
</feature>
<keyword evidence="1" id="KW-0472">Membrane</keyword>
<gene>
    <name evidence="2" type="ORF">JR316_006404</name>
</gene>
<keyword evidence="1" id="KW-1133">Transmembrane helix</keyword>
<keyword evidence="1" id="KW-0812">Transmembrane</keyword>
<organism evidence="2">
    <name type="scientific">Psilocybe cubensis</name>
    <name type="common">Psychedelic mushroom</name>
    <name type="synonym">Stropharia cubensis</name>
    <dbReference type="NCBI Taxonomy" id="181762"/>
    <lineage>
        <taxon>Eukaryota</taxon>
        <taxon>Fungi</taxon>
        <taxon>Dikarya</taxon>
        <taxon>Basidiomycota</taxon>
        <taxon>Agaricomycotina</taxon>
        <taxon>Agaricomycetes</taxon>
        <taxon>Agaricomycetidae</taxon>
        <taxon>Agaricales</taxon>
        <taxon>Agaricineae</taxon>
        <taxon>Strophariaceae</taxon>
        <taxon>Psilocybe</taxon>
    </lineage>
</organism>
<protein>
    <submittedName>
        <fullName evidence="2">Uncharacterized protein</fullName>
    </submittedName>
</protein>
<feature type="transmembrane region" description="Helical" evidence="1">
    <location>
        <begin position="110"/>
        <end position="131"/>
    </location>
</feature>
<comment type="caution">
    <text evidence="2">The sequence shown here is derived from an EMBL/GenBank/DDBJ whole genome shotgun (WGS) entry which is preliminary data.</text>
</comment>
<sequence length="336" mass="37045">MTSPLSDLPDVFVQKADAQSSLDLGLLGILMMGMYTIIYFGTLYIYLKGEKSRSKFVLSTITLLYLCGVAECGLEWAYIHWSFLENGDTRVTVFIALLMQPGWPHVLNNIFAFAMIILADMLLLTGLDKAWRCFHVWNRSNRVIMVPLFLLFAEFFVILLVAKAQPNELQAATVNQIGASGYFISAISSLVVTFLIALRIRSVAKGGLGNSKGTFNQIVEIIVQSVLVYSLAQLVEAIAIVLPFSIGNTHLFALENYSQTILLPITGIAPTIMVARVKLIDERNRTKAHSSHVTDLQFNGSNFESTAGARAAQYMSTHNKQDTKLESTGYITSTGA</sequence>
<accession>A0A8H7XVX2</accession>
<dbReference type="AlphaFoldDB" id="A0A8H7XVX2"/>
<dbReference type="EMBL" id="JAFIQS010000006">
    <property type="protein sequence ID" value="KAG5167813.1"/>
    <property type="molecule type" value="Genomic_DNA"/>
</dbReference>
<reference evidence="2" key="1">
    <citation type="submission" date="2021-02" db="EMBL/GenBank/DDBJ databases">
        <title>Psilocybe cubensis genome.</title>
        <authorList>
            <person name="Mckernan K.J."/>
            <person name="Crawford S."/>
            <person name="Trippe A."/>
            <person name="Kane L.T."/>
            <person name="Mclaughlin S."/>
        </authorList>
    </citation>
    <scope>NUCLEOTIDE SEQUENCE [LARGE SCALE GENOMIC DNA]</scope>
    <source>
        <strain evidence="2">MGC-MH-2018</strain>
    </source>
</reference>
<evidence type="ECO:0000313" key="2">
    <source>
        <dbReference type="EMBL" id="KAG5167813.1"/>
    </source>
</evidence>
<feature type="transmembrane region" description="Helical" evidence="1">
    <location>
        <begin position="24"/>
        <end position="47"/>
    </location>
</feature>